<comment type="caution">
    <text evidence="2">The sequence shown here is derived from an EMBL/GenBank/DDBJ whole genome shotgun (WGS) entry which is preliminary data.</text>
</comment>
<dbReference type="Proteomes" id="UP000051955">
    <property type="component" value="Unassembled WGS sequence"/>
</dbReference>
<dbReference type="RefSeq" id="WP_057802564.1">
    <property type="nucleotide sequence ID" value="NZ_AZDV01000015.1"/>
</dbReference>
<evidence type="ECO:0000256" key="1">
    <source>
        <dbReference type="SAM" id="Phobius"/>
    </source>
</evidence>
<feature type="transmembrane region" description="Helical" evidence="1">
    <location>
        <begin position="12"/>
        <end position="34"/>
    </location>
</feature>
<gene>
    <name evidence="2" type="ORF">FD25_GL001610</name>
</gene>
<keyword evidence="1" id="KW-1133">Transmembrane helix</keyword>
<keyword evidence="3" id="KW-1185">Reference proteome</keyword>
<feature type="transmembrane region" description="Helical" evidence="1">
    <location>
        <begin position="40"/>
        <end position="61"/>
    </location>
</feature>
<proteinExistence type="predicted"/>
<keyword evidence="1" id="KW-0812">Transmembrane</keyword>
<keyword evidence="1" id="KW-0472">Membrane</keyword>
<sequence>MLIADFDVKLKLIILATIALVALLVIGGTLWLRAKHFSRYLVGVAAVMVVLVFILSSLLTIHQ</sequence>
<evidence type="ECO:0000313" key="3">
    <source>
        <dbReference type="Proteomes" id="UP000051955"/>
    </source>
</evidence>
<evidence type="ECO:0000313" key="2">
    <source>
        <dbReference type="EMBL" id="KRK95227.1"/>
    </source>
</evidence>
<name>A0A0R1LH51_9LACO</name>
<protein>
    <submittedName>
        <fullName evidence="2">Uncharacterized protein</fullName>
    </submittedName>
</protein>
<accession>A0A0R1LH51</accession>
<reference evidence="2 3" key="1">
    <citation type="journal article" date="2015" name="Genome Announc.">
        <title>Expanding the biotechnology potential of lactobacilli through comparative genomics of 213 strains and associated genera.</title>
        <authorList>
            <person name="Sun Z."/>
            <person name="Harris H.M."/>
            <person name="McCann A."/>
            <person name="Guo C."/>
            <person name="Argimon S."/>
            <person name="Zhang W."/>
            <person name="Yang X."/>
            <person name="Jeffery I.B."/>
            <person name="Cooney J.C."/>
            <person name="Kagawa T.F."/>
            <person name="Liu W."/>
            <person name="Song Y."/>
            <person name="Salvetti E."/>
            <person name="Wrobel A."/>
            <person name="Rasinkangas P."/>
            <person name="Parkhill J."/>
            <person name="Rea M.C."/>
            <person name="O'Sullivan O."/>
            <person name="Ritari J."/>
            <person name="Douillard F.P."/>
            <person name="Paul Ross R."/>
            <person name="Yang R."/>
            <person name="Briner A.E."/>
            <person name="Felis G.E."/>
            <person name="de Vos W.M."/>
            <person name="Barrangou R."/>
            <person name="Klaenhammer T.R."/>
            <person name="Caufield P.W."/>
            <person name="Cui Y."/>
            <person name="Zhang H."/>
            <person name="O'Toole P.W."/>
        </authorList>
    </citation>
    <scope>NUCLEOTIDE SEQUENCE [LARGE SCALE GENOMIC DNA]</scope>
    <source>
        <strain evidence="2 3">DSM 19394</strain>
    </source>
</reference>
<organism evidence="2 3">
    <name type="scientific">Levilactobacillus acidifarinae DSM 19394 = JCM 15949</name>
    <dbReference type="NCBI Taxonomy" id="1423715"/>
    <lineage>
        <taxon>Bacteria</taxon>
        <taxon>Bacillati</taxon>
        <taxon>Bacillota</taxon>
        <taxon>Bacilli</taxon>
        <taxon>Lactobacillales</taxon>
        <taxon>Lactobacillaceae</taxon>
        <taxon>Levilactobacillus</taxon>
    </lineage>
</organism>
<dbReference type="EMBL" id="AZDV01000015">
    <property type="protein sequence ID" value="KRK95227.1"/>
    <property type="molecule type" value="Genomic_DNA"/>
</dbReference>
<dbReference type="AlphaFoldDB" id="A0A0R1LH51"/>
<dbReference type="PATRIC" id="fig|1423715.3.peg.1648"/>